<evidence type="ECO:0000313" key="3">
    <source>
        <dbReference type="Proteomes" id="UP000032458"/>
    </source>
</evidence>
<dbReference type="EMBL" id="JRKI01000061">
    <property type="protein sequence ID" value="KIZ14518.1"/>
    <property type="molecule type" value="Genomic_DNA"/>
</dbReference>
<proteinExistence type="predicted"/>
<organism evidence="2 3">
    <name type="scientific">Streptomyces natalensis ATCC 27448</name>
    <dbReference type="NCBI Taxonomy" id="1240678"/>
    <lineage>
        <taxon>Bacteria</taxon>
        <taxon>Bacillati</taxon>
        <taxon>Actinomycetota</taxon>
        <taxon>Actinomycetes</taxon>
        <taxon>Kitasatosporales</taxon>
        <taxon>Streptomycetaceae</taxon>
        <taxon>Streptomyces</taxon>
    </lineage>
</organism>
<dbReference type="AlphaFoldDB" id="A0A0D7CE38"/>
<keyword evidence="3" id="KW-1185">Reference proteome</keyword>
<name>A0A0D7CE38_9ACTN</name>
<evidence type="ECO:0000256" key="1">
    <source>
        <dbReference type="SAM" id="Phobius"/>
    </source>
</evidence>
<reference evidence="2 3" key="1">
    <citation type="submission" date="2014-09" db="EMBL/GenBank/DDBJ databases">
        <title>Draft genome sequence of Streptomyces natalensis ATCC 27448, producer of the antifungal pimaricin.</title>
        <authorList>
            <person name="Mendes M.V."/>
            <person name="Beites T."/>
            <person name="Pires S."/>
            <person name="Santos C.L."/>
            <person name="Moradas-Ferreira P."/>
        </authorList>
    </citation>
    <scope>NUCLEOTIDE SEQUENCE [LARGE SCALE GENOMIC DNA]</scope>
    <source>
        <strain evidence="2 3">ATCC 27448</strain>
    </source>
</reference>
<protein>
    <submittedName>
        <fullName evidence="2">Uncharacterized protein</fullName>
    </submittedName>
</protein>
<dbReference type="RefSeq" id="WP_030066743.1">
    <property type="nucleotide sequence ID" value="NZ_JRKI01000061.1"/>
</dbReference>
<gene>
    <name evidence="2" type="ORF">SNA_36250</name>
</gene>
<sequence>MSQTNNWVPIATVIGSSLTAITALCAAMLSMKTTRKVAVTQARTAFAAALMEKEHAALVAFLQVCEDASDHAGRFLASDDDDTVVTAEEFMKYHEETSSKITKAFDTLQLVVSPDVEEYVITTKQALEKLIDGVLADVEQRRASEETWQPAKKIFTHLSAYNDAARRLRYEAWANFTGGIHSV</sequence>
<keyword evidence="1" id="KW-0472">Membrane</keyword>
<dbReference type="PATRIC" id="fig|1240678.4.peg.7724"/>
<feature type="transmembrane region" description="Helical" evidence="1">
    <location>
        <begin position="6"/>
        <end position="29"/>
    </location>
</feature>
<keyword evidence="1" id="KW-0812">Transmembrane</keyword>
<evidence type="ECO:0000313" key="2">
    <source>
        <dbReference type="EMBL" id="KIZ14518.1"/>
    </source>
</evidence>
<comment type="caution">
    <text evidence="2">The sequence shown here is derived from an EMBL/GenBank/DDBJ whole genome shotgun (WGS) entry which is preliminary data.</text>
</comment>
<accession>A0A0D7CE38</accession>
<keyword evidence="1" id="KW-1133">Transmembrane helix</keyword>
<dbReference type="Proteomes" id="UP000032458">
    <property type="component" value="Unassembled WGS sequence"/>
</dbReference>